<dbReference type="RefSeq" id="WP_108560151.1">
    <property type="nucleotide sequence ID" value="NZ_MUXE01000015.1"/>
</dbReference>
<dbReference type="EMBL" id="MUXE01000015">
    <property type="protein sequence ID" value="PUE63682.1"/>
    <property type="molecule type" value="Genomic_DNA"/>
</dbReference>
<keyword evidence="2" id="KW-1185">Reference proteome</keyword>
<dbReference type="AlphaFoldDB" id="A0A363CXB0"/>
<proteinExistence type="predicted"/>
<dbReference type="OrthoDB" id="1440627at2"/>
<dbReference type="InterPro" id="IPR011008">
    <property type="entry name" value="Dimeric_a/b-barrel"/>
</dbReference>
<keyword evidence="1" id="KW-0503">Monooxygenase</keyword>
<sequence>MAYILQVDFPHDGIFGEEFSKAFEPLANDISQEAGLIWKIWTENKNTKEAGGIYLFSNENDAKRYLEKHTLRLESFGYKDIRGKIFKVNEALSFITKVDFLK</sequence>
<keyword evidence="1" id="KW-0560">Oxidoreductase</keyword>
<dbReference type="Gene3D" id="3.30.70.100">
    <property type="match status" value="1"/>
</dbReference>
<accession>A0A363CXB0</accession>
<evidence type="ECO:0000313" key="2">
    <source>
        <dbReference type="Proteomes" id="UP000251135"/>
    </source>
</evidence>
<reference evidence="1 2" key="1">
    <citation type="submission" date="2017-02" db="EMBL/GenBank/DDBJ databases">
        <title>Arcobacter caeni sp. nov, a new Arcobacter species isolated from reclaimed water.</title>
        <authorList>
            <person name="Figueras M.J."/>
            <person name="Perez-Cataluna A."/>
            <person name="Salas-Masso N."/>
        </authorList>
    </citation>
    <scope>NUCLEOTIDE SEQUENCE [LARGE SCALE GENOMIC DNA]</scope>
    <source>
        <strain evidence="1 2">RW17-10</strain>
    </source>
</reference>
<dbReference type="Pfam" id="PF08803">
    <property type="entry name" value="ydhR"/>
    <property type="match status" value="1"/>
</dbReference>
<dbReference type="NCBIfam" id="NF008333">
    <property type="entry name" value="PRK11118.1"/>
    <property type="match status" value="1"/>
</dbReference>
<dbReference type="Proteomes" id="UP000251135">
    <property type="component" value="Unassembled WGS sequence"/>
</dbReference>
<comment type="caution">
    <text evidence="1">The sequence shown here is derived from an EMBL/GenBank/DDBJ whole genome shotgun (WGS) entry which is preliminary data.</text>
</comment>
<dbReference type="InterPro" id="IPR014910">
    <property type="entry name" value="YdhR"/>
</dbReference>
<dbReference type="PANTHER" id="PTHR39169:SF1">
    <property type="entry name" value="MONOOXYGENASE YDHR-RELATED"/>
    <property type="match status" value="1"/>
</dbReference>
<dbReference type="GO" id="GO:0004497">
    <property type="term" value="F:monooxygenase activity"/>
    <property type="evidence" value="ECO:0007669"/>
    <property type="project" value="UniProtKB-KW"/>
</dbReference>
<evidence type="ECO:0000313" key="1">
    <source>
        <dbReference type="EMBL" id="PUE63682.1"/>
    </source>
</evidence>
<dbReference type="PANTHER" id="PTHR39169">
    <property type="match status" value="1"/>
</dbReference>
<protein>
    <submittedName>
        <fullName evidence="1">Monooxygenase</fullName>
    </submittedName>
</protein>
<gene>
    <name evidence="1" type="ORF">B0174_09680</name>
</gene>
<dbReference type="SUPFAM" id="SSF54909">
    <property type="entry name" value="Dimeric alpha+beta barrel"/>
    <property type="match status" value="1"/>
</dbReference>
<organism evidence="1 2">
    <name type="scientific">Arcobacter caeni</name>
    <dbReference type="NCBI Taxonomy" id="1912877"/>
    <lineage>
        <taxon>Bacteria</taxon>
        <taxon>Pseudomonadati</taxon>
        <taxon>Campylobacterota</taxon>
        <taxon>Epsilonproteobacteria</taxon>
        <taxon>Campylobacterales</taxon>
        <taxon>Arcobacteraceae</taxon>
        <taxon>Arcobacter</taxon>
    </lineage>
</organism>
<name>A0A363CXB0_9BACT</name>